<feature type="transmembrane region" description="Helical" evidence="1">
    <location>
        <begin position="12"/>
        <end position="35"/>
    </location>
</feature>
<accession>K1XWD4</accession>
<protein>
    <submittedName>
        <fullName evidence="2">Uncharacterized protein</fullName>
    </submittedName>
</protein>
<reference evidence="2" key="1">
    <citation type="journal article" date="2012" name="Science">
        <title>Fermentation, hydrogen, and sulfur metabolism in multiple uncultivated bacterial phyla.</title>
        <authorList>
            <person name="Wrighton K.C."/>
            <person name="Thomas B.C."/>
            <person name="Sharon I."/>
            <person name="Miller C.S."/>
            <person name="Castelle C.J."/>
            <person name="VerBerkmoes N.C."/>
            <person name="Wilkins M.J."/>
            <person name="Hettich R.L."/>
            <person name="Lipton M.S."/>
            <person name="Williams K.H."/>
            <person name="Long P.E."/>
            <person name="Banfield J.F."/>
        </authorList>
    </citation>
    <scope>NUCLEOTIDE SEQUENCE [LARGE SCALE GENOMIC DNA]</scope>
</reference>
<dbReference type="AlphaFoldDB" id="K1XWD4"/>
<evidence type="ECO:0000256" key="1">
    <source>
        <dbReference type="SAM" id="Phobius"/>
    </source>
</evidence>
<keyword evidence="1" id="KW-0472">Membrane</keyword>
<name>K1XWD4_9BACT</name>
<proteinExistence type="predicted"/>
<keyword evidence="1" id="KW-0812">Transmembrane</keyword>
<keyword evidence="1" id="KW-1133">Transmembrane helix</keyword>
<gene>
    <name evidence="2" type="ORF">ACD_78C00464G0003</name>
</gene>
<dbReference type="EMBL" id="AMFJ01034464">
    <property type="protein sequence ID" value="EKD29246.1"/>
    <property type="molecule type" value="Genomic_DNA"/>
</dbReference>
<organism evidence="2">
    <name type="scientific">uncultured bacterium</name>
    <name type="common">gcode 4</name>
    <dbReference type="NCBI Taxonomy" id="1234023"/>
    <lineage>
        <taxon>Bacteria</taxon>
        <taxon>environmental samples</taxon>
    </lineage>
</organism>
<sequence>MTAEIIKALIEISIRAFIIIYLFSLELAKSSWFLLHRLGYGEPRRLSSHILLVPFVHRQTLDDHLEERWSWKPLQTFPLRFGVCRTEDDCFLGTLLH</sequence>
<evidence type="ECO:0000313" key="2">
    <source>
        <dbReference type="EMBL" id="EKD29246.1"/>
    </source>
</evidence>
<comment type="caution">
    <text evidence="2">The sequence shown here is derived from an EMBL/GenBank/DDBJ whole genome shotgun (WGS) entry which is preliminary data.</text>
</comment>